<dbReference type="PANTHER" id="PTHR43851:SF3">
    <property type="entry name" value="COENZYME Q8"/>
    <property type="match status" value="1"/>
</dbReference>
<organism evidence="6 7">
    <name type="scientific">Sinimarinibacterium flocculans</name>
    <dbReference type="NCBI Taxonomy" id="985250"/>
    <lineage>
        <taxon>Bacteria</taxon>
        <taxon>Pseudomonadati</taxon>
        <taxon>Pseudomonadota</taxon>
        <taxon>Gammaproteobacteria</taxon>
        <taxon>Nevskiales</taxon>
        <taxon>Nevskiaceae</taxon>
        <taxon>Sinimarinibacterium</taxon>
    </lineage>
</organism>
<evidence type="ECO:0000256" key="1">
    <source>
        <dbReference type="ARBA" id="ARBA00009670"/>
    </source>
</evidence>
<dbReference type="RefSeq" id="WP_110263946.1">
    <property type="nucleotide sequence ID" value="NZ_CAWNXA010000002.1"/>
</dbReference>
<keyword evidence="7" id="KW-1185">Reference proteome</keyword>
<dbReference type="AlphaFoldDB" id="A0A318EDW1"/>
<comment type="caution">
    <text evidence="6">The sequence shown here is derived from an EMBL/GenBank/DDBJ whole genome shotgun (WGS) entry which is preliminary data.</text>
</comment>
<sequence length="435" mass="48404">MSIKSRRPASRTMKLLGASVRTLGRSVLQKLPMGDEIERRARHWETVGRDWAETLGELRGAAMKMGQLASQYAELLPPALGDQLRKLQRSAEPLPYADIKAVLDAEWTKSQWARLAHIEPVALASASIGQVHRARLADGCAVVVKVRYPGVREAVDADLTQFRRLLKTSRLLPVDAAAVDAVMAEVRARVLEETDYRIELEHLHTLARDCAVPGIVYPQAVPELCGESVLVLGEESGETLETAAGWNADLRGRLADTLAHWLLHSFFDGRAVHADPHPGNFAFRADGSVVVYDMGCVKQVRPQTVETGRRLLRAARAHDWHGLHTALAELGGVRADADFDALLPVYREFVALGLDRLLARERFDCADPAFIDNLRAAGRRHWSSAFKFQPVSELAFVMRALSGQYWMLRALGARLPMRTLFARYVDGDRRGIDRM</sequence>
<dbReference type="EMBL" id="QICN01000002">
    <property type="protein sequence ID" value="PXV70262.1"/>
    <property type="molecule type" value="Genomic_DNA"/>
</dbReference>
<keyword evidence="2" id="KW-0808">Transferase</keyword>
<dbReference type="InterPro" id="IPR034646">
    <property type="entry name" value="ADCK3_dom"/>
</dbReference>
<name>A0A318EDW1_9GAMM</name>
<comment type="similarity">
    <text evidence="1">Belongs to the protein kinase superfamily. ADCK protein kinase family.</text>
</comment>
<proteinExistence type="inferred from homology"/>
<accession>A0A318EDW1</accession>
<dbReference type="InterPro" id="IPR004147">
    <property type="entry name" value="ABC1_dom"/>
</dbReference>
<keyword evidence="4" id="KW-0067">ATP-binding</keyword>
<dbReference type="OrthoDB" id="9795390at2"/>
<evidence type="ECO:0000256" key="2">
    <source>
        <dbReference type="ARBA" id="ARBA00022679"/>
    </source>
</evidence>
<keyword evidence="6" id="KW-0418">Kinase</keyword>
<evidence type="ECO:0000313" key="6">
    <source>
        <dbReference type="EMBL" id="PXV70262.1"/>
    </source>
</evidence>
<reference evidence="6 7" key="1">
    <citation type="submission" date="2018-04" db="EMBL/GenBank/DDBJ databases">
        <title>Genomic Encyclopedia of Type Strains, Phase IV (KMG-IV): sequencing the most valuable type-strain genomes for metagenomic binning, comparative biology and taxonomic classification.</title>
        <authorList>
            <person name="Goeker M."/>
        </authorList>
    </citation>
    <scope>NUCLEOTIDE SEQUENCE [LARGE SCALE GENOMIC DNA]</scope>
    <source>
        <strain evidence="6 7">DSM 104150</strain>
    </source>
</reference>
<evidence type="ECO:0000313" key="7">
    <source>
        <dbReference type="Proteomes" id="UP000248330"/>
    </source>
</evidence>
<dbReference type="PANTHER" id="PTHR43851">
    <property type="match status" value="1"/>
</dbReference>
<dbReference type="GO" id="GO:0006744">
    <property type="term" value="P:ubiquinone biosynthetic process"/>
    <property type="evidence" value="ECO:0007669"/>
    <property type="project" value="TreeGrafter"/>
</dbReference>
<dbReference type="InterPro" id="IPR011009">
    <property type="entry name" value="Kinase-like_dom_sf"/>
</dbReference>
<dbReference type="CDD" id="cd13970">
    <property type="entry name" value="ABC1_ADCK3"/>
    <property type="match status" value="1"/>
</dbReference>
<dbReference type="Pfam" id="PF03109">
    <property type="entry name" value="ABC1"/>
    <property type="match status" value="1"/>
</dbReference>
<evidence type="ECO:0000259" key="5">
    <source>
        <dbReference type="Pfam" id="PF03109"/>
    </source>
</evidence>
<dbReference type="SUPFAM" id="SSF56112">
    <property type="entry name" value="Protein kinase-like (PK-like)"/>
    <property type="match status" value="1"/>
</dbReference>
<evidence type="ECO:0000256" key="3">
    <source>
        <dbReference type="ARBA" id="ARBA00022741"/>
    </source>
</evidence>
<protein>
    <submittedName>
        <fullName evidence="6">Putative unusual protein kinase regulating ubiquinone biosynthesis (AarF/ABC1/UbiB family)</fullName>
    </submittedName>
</protein>
<dbReference type="InterPro" id="IPR051409">
    <property type="entry name" value="Atypical_kinase_ADCK"/>
</dbReference>
<dbReference type="GO" id="GO:0016301">
    <property type="term" value="F:kinase activity"/>
    <property type="evidence" value="ECO:0007669"/>
    <property type="project" value="UniProtKB-KW"/>
</dbReference>
<dbReference type="GO" id="GO:0005524">
    <property type="term" value="F:ATP binding"/>
    <property type="evidence" value="ECO:0007669"/>
    <property type="project" value="UniProtKB-KW"/>
</dbReference>
<gene>
    <name evidence="6" type="ORF">C8D93_102114</name>
</gene>
<keyword evidence="3" id="KW-0547">Nucleotide-binding</keyword>
<evidence type="ECO:0000256" key="4">
    <source>
        <dbReference type="ARBA" id="ARBA00022840"/>
    </source>
</evidence>
<dbReference type="Proteomes" id="UP000248330">
    <property type="component" value="Unassembled WGS sequence"/>
</dbReference>
<feature type="domain" description="ABC1 atypical kinase-like" evidence="5">
    <location>
        <begin position="86"/>
        <end position="323"/>
    </location>
</feature>
<keyword evidence="6" id="KW-0830">Ubiquinone</keyword>